<dbReference type="InterPro" id="IPR036873">
    <property type="entry name" value="Rhodanese-like_dom_sf"/>
</dbReference>
<accession>A0AAX4HP12</accession>
<evidence type="ECO:0000313" key="3">
    <source>
        <dbReference type="EMBL" id="WPU64898.1"/>
    </source>
</evidence>
<keyword evidence="1" id="KW-0175">Coiled coil</keyword>
<gene>
    <name evidence="3" type="ORF">SOO65_19570</name>
</gene>
<feature type="domain" description="Rhodanese" evidence="2">
    <location>
        <begin position="79"/>
        <end position="168"/>
    </location>
</feature>
<dbReference type="EMBL" id="CP139487">
    <property type="protein sequence ID" value="WPU64898.1"/>
    <property type="molecule type" value="Genomic_DNA"/>
</dbReference>
<dbReference type="Gene3D" id="3.40.250.10">
    <property type="entry name" value="Rhodanese-like domain"/>
    <property type="match status" value="1"/>
</dbReference>
<proteinExistence type="predicted"/>
<dbReference type="Pfam" id="PF00581">
    <property type="entry name" value="Rhodanese"/>
    <property type="match status" value="1"/>
</dbReference>
<keyword evidence="4" id="KW-1185">Reference proteome</keyword>
<evidence type="ECO:0000259" key="2">
    <source>
        <dbReference type="PROSITE" id="PS50206"/>
    </source>
</evidence>
<organism evidence="3 4">
    <name type="scientific">Peredibacter starrii</name>
    <dbReference type="NCBI Taxonomy" id="28202"/>
    <lineage>
        <taxon>Bacteria</taxon>
        <taxon>Pseudomonadati</taxon>
        <taxon>Bdellovibrionota</taxon>
        <taxon>Bacteriovoracia</taxon>
        <taxon>Bacteriovoracales</taxon>
        <taxon>Bacteriovoracaceae</taxon>
        <taxon>Peredibacter</taxon>
    </lineage>
</organism>
<sequence length="172" mass="20286">MSNKIQNVFSQLQHFEEHIGHLEARILELEQRIEQLIQIERNHLIRVKNREEVSDDFLFHGRRYQDLSPEKAWKLYNNKDFDFILIDISAADFAPENKIPEALHIPWEVFPERFMEITSKTTPIFFISEDGATSVLACEFMVKRGYFNCNNISGGYRHWKGNQLSIVKEQTA</sequence>
<protein>
    <submittedName>
        <fullName evidence="3">Rhodanese-like domain-containing protein</fullName>
    </submittedName>
</protein>
<evidence type="ECO:0000256" key="1">
    <source>
        <dbReference type="SAM" id="Coils"/>
    </source>
</evidence>
<feature type="coiled-coil region" evidence="1">
    <location>
        <begin position="12"/>
        <end position="39"/>
    </location>
</feature>
<dbReference type="KEGG" id="psti:SOO65_19570"/>
<dbReference type="AlphaFoldDB" id="A0AAX4HP12"/>
<name>A0AAX4HP12_9BACT</name>
<dbReference type="SUPFAM" id="SSF52821">
    <property type="entry name" value="Rhodanese/Cell cycle control phosphatase"/>
    <property type="match status" value="1"/>
</dbReference>
<reference evidence="3 4" key="1">
    <citation type="submission" date="2023-11" db="EMBL/GenBank/DDBJ databases">
        <title>Peredibacter starrii A3.12.</title>
        <authorList>
            <person name="Mitchell R.J."/>
        </authorList>
    </citation>
    <scope>NUCLEOTIDE SEQUENCE [LARGE SCALE GENOMIC DNA]</scope>
    <source>
        <strain evidence="3 4">A3.12</strain>
    </source>
</reference>
<dbReference type="InterPro" id="IPR001763">
    <property type="entry name" value="Rhodanese-like_dom"/>
</dbReference>
<dbReference type="Proteomes" id="UP001324634">
    <property type="component" value="Chromosome"/>
</dbReference>
<dbReference type="PROSITE" id="PS50206">
    <property type="entry name" value="RHODANESE_3"/>
    <property type="match status" value="1"/>
</dbReference>
<evidence type="ECO:0000313" key="4">
    <source>
        <dbReference type="Proteomes" id="UP001324634"/>
    </source>
</evidence>
<dbReference type="RefSeq" id="WP_321394581.1">
    <property type="nucleotide sequence ID" value="NZ_CP139487.1"/>
</dbReference>
<dbReference type="CDD" id="cd00158">
    <property type="entry name" value="RHOD"/>
    <property type="match status" value="1"/>
</dbReference>